<evidence type="ECO:0000256" key="2">
    <source>
        <dbReference type="SAM" id="MobiDB-lite"/>
    </source>
</evidence>
<keyword evidence="1" id="KW-0175">Coiled coil</keyword>
<organism evidence="3 4">
    <name type="scientific">Linum tenue</name>
    <dbReference type="NCBI Taxonomy" id="586396"/>
    <lineage>
        <taxon>Eukaryota</taxon>
        <taxon>Viridiplantae</taxon>
        <taxon>Streptophyta</taxon>
        <taxon>Embryophyta</taxon>
        <taxon>Tracheophyta</taxon>
        <taxon>Spermatophyta</taxon>
        <taxon>Magnoliopsida</taxon>
        <taxon>eudicotyledons</taxon>
        <taxon>Gunneridae</taxon>
        <taxon>Pentapetalae</taxon>
        <taxon>rosids</taxon>
        <taxon>fabids</taxon>
        <taxon>Malpighiales</taxon>
        <taxon>Linaceae</taxon>
        <taxon>Linum</taxon>
    </lineage>
</organism>
<proteinExistence type="predicted"/>
<accession>A0AAV0L525</accession>
<feature type="non-terminal residue" evidence="3">
    <location>
        <position position="239"/>
    </location>
</feature>
<gene>
    <name evidence="3" type="ORF">LITE_LOCUS21851</name>
</gene>
<name>A0AAV0L525_9ROSI</name>
<evidence type="ECO:0000313" key="3">
    <source>
        <dbReference type="EMBL" id="CAI0428854.1"/>
    </source>
</evidence>
<evidence type="ECO:0000313" key="4">
    <source>
        <dbReference type="Proteomes" id="UP001154282"/>
    </source>
</evidence>
<sequence>MLGGVSKEKYEELKIMLNKKDEELEKVTTEMENEMRKLREEKDHEELQKLREKMEETIGKKDNELQKMKKQKDEEMRLKPTTKWVSREKYEEVKRIVREQDEELEKLRKEMEEELQKLRDEKEWEIQKLKDEMYDACFCPLVARCERLNWGTSPGASKWESRVVFSASSSSKRSRLCEDPPSMEEAKGPAADVSRWADELDEDKEVDGLAEESGSSRWREAVSGGSEGPVGETASGNEG</sequence>
<comment type="caution">
    <text evidence="3">The sequence shown here is derived from an EMBL/GenBank/DDBJ whole genome shotgun (WGS) entry which is preliminary data.</text>
</comment>
<feature type="coiled-coil region" evidence="1">
    <location>
        <begin position="10"/>
        <end position="132"/>
    </location>
</feature>
<keyword evidence="4" id="KW-1185">Reference proteome</keyword>
<evidence type="ECO:0000256" key="1">
    <source>
        <dbReference type="SAM" id="Coils"/>
    </source>
</evidence>
<feature type="compositionally biased region" description="Acidic residues" evidence="2">
    <location>
        <begin position="199"/>
        <end position="210"/>
    </location>
</feature>
<reference evidence="3" key="1">
    <citation type="submission" date="2022-08" db="EMBL/GenBank/DDBJ databases">
        <authorList>
            <person name="Gutierrez-Valencia J."/>
        </authorList>
    </citation>
    <scope>NUCLEOTIDE SEQUENCE</scope>
</reference>
<dbReference type="Proteomes" id="UP001154282">
    <property type="component" value="Unassembled WGS sequence"/>
</dbReference>
<dbReference type="AlphaFoldDB" id="A0AAV0L525"/>
<dbReference type="EMBL" id="CAMGYJ010000006">
    <property type="protein sequence ID" value="CAI0428854.1"/>
    <property type="molecule type" value="Genomic_DNA"/>
</dbReference>
<feature type="region of interest" description="Disordered" evidence="2">
    <location>
        <begin position="166"/>
        <end position="239"/>
    </location>
</feature>
<protein>
    <submittedName>
        <fullName evidence="3">Uncharacterized protein</fullName>
    </submittedName>
</protein>